<dbReference type="Pfam" id="PF01345">
    <property type="entry name" value="DUF11"/>
    <property type="match status" value="1"/>
</dbReference>
<evidence type="ECO:0000313" key="7">
    <source>
        <dbReference type="Proteomes" id="UP000664795"/>
    </source>
</evidence>
<dbReference type="PANTHER" id="PTHR23303:SF15">
    <property type="entry name" value="COLOSSIN-A"/>
    <property type="match status" value="1"/>
</dbReference>
<dbReference type="RefSeq" id="WP_207334547.1">
    <property type="nucleotide sequence ID" value="NZ_JAFMYU010000004.1"/>
</dbReference>
<dbReference type="Gene3D" id="2.60.40.10">
    <property type="entry name" value="Immunoglobulins"/>
    <property type="match status" value="2"/>
</dbReference>
<dbReference type="GO" id="GO:0005576">
    <property type="term" value="C:extracellular region"/>
    <property type="evidence" value="ECO:0007669"/>
    <property type="project" value="UniProtKB-SubCell"/>
</dbReference>
<protein>
    <submittedName>
        <fullName evidence="6">DUF11 domain-containing protein</fullName>
    </submittedName>
</protein>
<feature type="domain" description="SD-repeat containing protein B" evidence="5">
    <location>
        <begin position="248"/>
        <end position="361"/>
    </location>
</feature>
<dbReference type="EMBL" id="JAFMYU010000004">
    <property type="protein sequence ID" value="MBO0930575.1"/>
    <property type="molecule type" value="Genomic_DNA"/>
</dbReference>
<keyword evidence="2" id="KW-0964">Secreted</keyword>
<feature type="domain" description="DUF11" evidence="4">
    <location>
        <begin position="41"/>
        <end position="149"/>
    </location>
</feature>
<dbReference type="InterPro" id="IPR013783">
    <property type="entry name" value="Ig-like_fold"/>
</dbReference>
<dbReference type="Proteomes" id="UP000664795">
    <property type="component" value="Unassembled WGS sequence"/>
</dbReference>
<dbReference type="Pfam" id="PF17210">
    <property type="entry name" value="SdrD_B"/>
    <property type="match status" value="2"/>
</dbReference>
<proteinExistence type="predicted"/>
<dbReference type="InterPro" id="IPR047589">
    <property type="entry name" value="DUF11_rpt"/>
</dbReference>
<organism evidence="6 7">
    <name type="scientific">Fibrella aquatilis</name>
    <dbReference type="NCBI Taxonomy" id="2817059"/>
    <lineage>
        <taxon>Bacteria</taxon>
        <taxon>Pseudomonadati</taxon>
        <taxon>Bacteroidota</taxon>
        <taxon>Cytophagia</taxon>
        <taxon>Cytophagales</taxon>
        <taxon>Spirosomataceae</taxon>
        <taxon>Fibrella</taxon>
    </lineage>
</organism>
<gene>
    <name evidence="6" type="ORF">J2I48_06195</name>
</gene>
<keyword evidence="3" id="KW-0732">Signal</keyword>
<feature type="non-terminal residue" evidence="6">
    <location>
        <position position="477"/>
    </location>
</feature>
<dbReference type="InterPro" id="IPR001434">
    <property type="entry name" value="OmcB-like_DUF11"/>
</dbReference>
<dbReference type="NCBIfam" id="TIGR01451">
    <property type="entry name" value="B_ant_repeat"/>
    <property type="match status" value="1"/>
</dbReference>
<dbReference type="SUPFAM" id="SSF117074">
    <property type="entry name" value="Hypothetical protein PA1324"/>
    <property type="match status" value="2"/>
</dbReference>
<dbReference type="PANTHER" id="PTHR23303">
    <property type="entry name" value="CARBOXYPEPTIDASE REGULATORY REGION-CONTAINING"/>
    <property type="match status" value="1"/>
</dbReference>
<keyword evidence="7" id="KW-1185">Reference proteome</keyword>
<evidence type="ECO:0000259" key="5">
    <source>
        <dbReference type="Pfam" id="PF17210"/>
    </source>
</evidence>
<evidence type="ECO:0000256" key="3">
    <source>
        <dbReference type="ARBA" id="ARBA00022729"/>
    </source>
</evidence>
<comment type="subcellular location">
    <subcellularLocation>
        <location evidence="1">Secreted</location>
    </subcellularLocation>
</comment>
<dbReference type="InterPro" id="IPR051417">
    <property type="entry name" value="SDr/BOS_complex"/>
</dbReference>
<name>A0A939G3T1_9BACT</name>
<accession>A0A939G3T1</accession>
<evidence type="ECO:0000256" key="2">
    <source>
        <dbReference type="ARBA" id="ARBA00022525"/>
    </source>
</evidence>
<dbReference type="AlphaFoldDB" id="A0A939G3T1"/>
<comment type="caution">
    <text evidence="6">The sequence shown here is derived from an EMBL/GenBank/DDBJ whole genome shotgun (WGS) entry which is preliminary data.</text>
</comment>
<feature type="domain" description="SD-repeat containing protein B" evidence="5">
    <location>
        <begin position="365"/>
        <end position="477"/>
    </location>
</feature>
<sequence length="477" mass="48397">MSVPPQRTSGLRFYRQIMLAGLLSLTGLLTGAFAQSSQVNLSLTKSISNASPALGEVVTYTVAVTNTGSATATSVVVSDSMALGYSTMQSSTASVGTYSATAATGLGTWTIGSIAPNQTVTLLVKARVDAEGVAFNAAEVKSMDGTDANSIPGNGDLLEDDYDNACFSVPITWYPGDEYTVDKPTGFTSFTWLAGGQPISASSTVASVDANGNLVIKGPGIFSFAATRNACPVSNCCNIIVQPGRTAGLGNYVFEDKNANGLQDAGVDTPIQGVLVTLFQNGSAVATTTTDATGFYSFTGLTPGSSNSYAVGFATPTGFTTTSPLVGSNGAIDSDVNPVTGKTASVTLAPGEFNPDLDAGYIKPASIGDYVFNDKNKDGVQNAGDTPIPGVLVTLYLNGSAVATTTTNGSGLYSFTGLTPGVSNSYVVGFTPPANFSTTTPLSGTDKALDSDADLLTGRSGSVTLTSGENNTTVDAG</sequence>
<evidence type="ECO:0000256" key="1">
    <source>
        <dbReference type="ARBA" id="ARBA00004613"/>
    </source>
</evidence>
<dbReference type="Gene3D" id="2.60.40.1170">
    <property type="entry name" value="Mu homology domain, subdomain B"/>
    <property type="match status" value="1"/>
</dbReference>
<evidence type="ECO:0000313" key="6">
    <source>
        <dbReference type="EMBL" id="MBO0930575.1"/>
    </source>
</evidence>
<reference evidence="6 7" key="1">
    <citation type="submission" date="2021-03" db="EMBL/GenBank/DDBJ databases">
        <title>Fibrella sp. HMF5036 genome sequencing and assembly.</title>
        <authorList>
            <person name="Kang H."/>
            <person name="Kim H."/>
            <person name="Bae S."/>
            <person name="Joh K."/>
        </authorList>
    </citation>
    <scope>NUCLEOTIDE SEQUENCE [LARGE SCALE GENOMIC DNA]</scope>
    <source>
        <strain evidence="6 7">HMF5036</strain>
    </source>
</reference>
<dbReference type="InterPro" id="IPR033764">
    <property type="entry name" value="Sdr_B"/>
</dbReference>
<evidence type="ECO:0000259" key="4">
    <source>
        <dbReference type="Pfam" id="PF01345"/>
    </source>
</evidence>